<evidence type="ECO:0000256" key="2">
    <source>
        <dbReference type="SAM" id="MobiDB-lite"/>
    </source>
</evidence>
<evidence type="ECO:0000313" key="5">
    <source>
        <dbReference type="Proteomes" id="UP000289166"/>
    </source>
</evidence>
<organism evidence="4 5">
    <name type="scientific">Acetivibrio mesophilus</name>
    <dbReference type="NCBI Taxonomy" id="2487273"/>
    <lineage>
        <taxon>Bacteria</taxon>
        <taxon>Bacillati</taxon>
        <taxon>Bacillota</taxon>
        <taxon>Clostridia</taxon>
        <taxon>Eubacteriales</taxon>
        <taxon>Oscillospiraceae</taxon>
        <taxon>Acetivibrio</taxon>
    </lineage>
</organism>
<feature type="coiled-coil region" evidence="1">
    <location>
        <begin position="67"/>
        <end position="111"/>
    </location>
</feature>
<reference evidence="5" key="1">
    <citation type="submission" date="2018-11" db="EMBL/GenBank/DDBJ databases">
        <title>Genome sequencing of a novel mesophilic and cellulolytic organism within the genus Hungateiclostridium.</title>
        <authorList>
            <person name="Rettenmaier R."/>
            <person name="Liebl W."/>
            <person name="Zverlov V."/>
        </authorList>
    </citation>
    <scope>NUCLEOTIDE SEQUENCE [LARGE SCALE GENOMIC DNA]</scope>
    <source>
        <strain evidence="5">N2K1</strain>
    </source>
</reference>
<dbReference type="EMBL" id="RLII01000009">
    <property type="protein sequence ID" value="RXE59078.1"/>
    <property type="molecule type" value="Genomic_DNA"/>
</dbReference>
<gene>
    <name evidence="4" type="ORF">EFD62_08930</name>
</gene>
<feature type="compositionally biased region" description="Basic and acidic residues" evidence="2">
    <location>
        <begin position="42"/>
        <end position="64"/>
    </location>
</feature>
<keyword evidence="5" id="KW-1185">Reference proteome</keyword>
<evidence type="ECO:0000256" key="1">
    <source>
        <dbReference type="SAM" id="Coils"/>
    </source>
</evidence>
<keyword evidence="3" id="KW-0732">Signal</keyword>
<proteinExistence type="predicted"/>
<name>A0A4Q0I484_9FIRM</name>
<evidence type="ECO:0000313" key="4">
    <source>
        <dbReference type="EMBL" id="RXE59078.1"/>
    </source>
</evidence>
<protein>
    <recommendedName>
        <fullName evidence="6">DUF2680 domain-containing protein</fullName>
    </recommendedName>
</protein>
<sequence length="176" mass="20313">MKFHKMIIATALITALSTVSVFASPAVTESPKTNTTQQKNDISPKGKSEIKEHRVKDKGSEAEIDPIEKLKNKKQKVRELLDAGKITKEEADDLNAKIDAKIKEIEEFNKLTVEQKREKLTKRFKEKVDRKVKEGKLPRKKADQIIKEFNKKIEEWDGSGYPSFMRKSYLKKHKCK</sequence>
<feature type="signal peptide" evidence="3">
    <location>
        <begin position="1"/>
        <end position="23"/>
    </location>
</feature>
<dbReference type="RefSeq" id="WP_128705990.1">
    <property type="nucleotide sequence ID" value="NZ_RLII01000009.1"/>
</dbReference>
<accession>A0A4Q0I484</accession>
<evidence type="ECO:0000256" key="3">
    <source>
        <dbReference type="SAM" id="SignalP"/>
    </source>
</evidence>
<feature type="compositionally biased region" description="Polar residues" evidence="2">
    <location>
        <begin position="30"/>
        <end position="41"/>
    </location>
</feature>
<dbReference type="Proteomes" id="UP000289166">
    <property type="component" value="Unassembled WGS sequence"/>
</dbReference>
<comment type="caution">
    <text evidence="4">The sequence shown here is derived from an EMBL/GenBank/DDBJ whole genome shotgun (WGS) entry which is preliminary data.</text>
</comment>
<keyword evidence="1" id="KW-0175">Coiled coil</keyword>
<dbReference type="OrthoDB" id="1730249at2"/>
<dbReference type="AlphaFoldDB" id="A0A4Q0I484"/>
<feature type="chain" id="PRO_5020207826" description="DUF2680 domain-containing protein" evidence="3">
    <location>
        <begin position="24"/>
        <end position="176"/>
    </location>
</feature>
<feature type="region of interest" description="Disordered" evidence="2">
    <location>
        <begin position="25"/>
        <end position="64"/>
    </location>
</feature>
<evidence type="ECO:0008006" key="6">
    <source>
        <dbReference type="Google" id="ProtNLM"/>
    </source>
</evidence>